<gene>
    <name evidence="14" type="ORF">QY95_01656</name>
</gene>
<evidence type="ECO:0000256" key="3">
    <source>
        <dbReference type="ARBA" id="ARBA00007931"/>
    </source>
</evidence>
<organism evidence="14 15">
    <name type="scientific">Bacillus thermotolerans</name>
    <name type="common">Quasibacillus thermotolerans</name>
    <dbReference type="NCBI Taxonomy" id="1221996"/>
    <lineage>
        <taxon>Bacteria</taxon>
        <taxon>Bacillati</taxon>
        <taxon>Bacillota</taxon>
        <taxon>Bacilli</taxon>
        <taxon>Bacillales</taxon>
        <taxon>Bacillaceae</taxon>
        <taxon>Bacillus</taxon>
    </lineage>
</organism>
<evidence type="ECO:0000256" key="9">
    <source>
        <dbReference type="ARBA" id="ARBA00022989"/>
    </source>
</evidence>
<dbReference type="PANTHER" id="PTHR39188:SF3">
    <property type="entry name" value="STAGE IV SPORULATION PROTEIN FB"/>
    <property type="match status" value="1"/>
</dbReference>
<keyword evidence="5 12" id="KW-0812">Transmembrane</keyword>
<dbReference type="InterPro" id="IPR008915">
    <property type="entry name" value="Peptidase_M50"/>
</dbReference>
<dbReference type="Proteomes" id="UP000031563">
    <property type="component" value="Unassembled WGS sequence"/>
</dbReference>
<evidence type="ECO:0000256" key="7">
    <source>
        <dbReference type="ARBA" id="ARBA00022801"/>
    </source>
</evidence>
<dbReference type="GO" id="GO:0008237">
    <property type="term" value="F:metallopeptidase activity"/>
    <property type="evidence" value="ECO:0007669"/>
    <property type="project" value="UniProtKB-KW"/>
</dbReference>
<keyword evidence="11 12" id="KW-0472">Membrane</keyword>
<dbReference type="CDD" id="cd06161">
    <property type="entry name" value="S2P-M50_SpoIVFB"/>
    <property type="match status" value="1"/>
</dbReference>
<protein>
    <submittedName>
        <fullName evidence="14">Stage IV sporulation pro-sigma-K processing enzyme (SpoIVFB)</fullName>
    </submittedName>
</protein>
<evidence type="ECO:0000313" key="14">
    <source>
        <dbReference type="EMBL" id="KKB43411.1"/>
    </source>
</evidence>
<keyword evidence="9 12" id="KW-1133">Transmembrane helix</keyword>
<dbReference type="PANTHER" id="PTHR39188">
    <property type="entry name" value="MEMBRANE-ASSOCIATED ZINC METALLOPROTEASE M50B"/>
    <property type="match status" value="1"/>
</dbReference>
<evidence type="ECO:0000256" key="5">
    <source>
        <dbReference type="ARBA" id="ARBA00022692"/>
    </source>
</evidence>
<feature type="transmembrane region" description="Helical" evidence="12">
    <location>
        <begin position="179"/>
        <end position="196"/>
    </location>
</feature>
<evidence type="ECO:0000256" key="6">
    <source>
        <dbReference type="ARBA" id="ARBA00022723"/>
    </source>
</evidence>
<reference evidence="14" key="1">
    <citation type="submission" date="2015-02" db="EMBL/GenBank/DDBJ databases">
        <title>Genome Assembly of Bacillaceae bacterium MTCC 8252.</title>
        <authorList>
            <person name="Verma A."/>
            <person name="Khatri I."/>
            <person name="Mual P."/>
            <person name="Subramanian S."/>
            <person name="Krishnamurthi S."/>
        </authorList>
    </citation>
    <scope>NUCLEOTIDE SEQUENCE [LARGE SCALE GENOMIC DNA]</scope>
    <source>
        <strain evidence="14">MTCC 8252</strain>
    </source>
</reference>
<evidence type="ECO:0000256" key="8">
    <source>
        <dbReference type="ARBA" id="ARBA00022833"/>
    </source>
</evidence>
<dbReference type="EMBL" id="JWIR02000003">
    <property type="protein sequence ID" value="KKB43411.1"/>
    <property type="molecule type" value="Genomic_DNA"/>
</dbReference>
<dbReference type="RefSeq" id="WP_232506299.1">
    <property type="nucleotide sequence ID" value="NZ_JWIR02000003.1"/>
</dbReference>
<keyword evidence="4" id="KW-0645">Protease</keyword>
<comment type="similarity">
    <text evidence="3">Belongs to the peptidase M50B family.</text>
</comment>
<dbReference type="GO" id="GO:0016020">
    <property type="term" value="C:membrane"/>
    <property type="evidence" value="ECO:0007669"/>
    <property type="project" value="UniProtKB-SubCell"/>
</dbReference>
<accession>A0A0F5HNZ2</accession>
<feature type="domain" description="Peptidase M50" evidence="13">
    <location>
        <begin position="108"/>
        <end position="157"/>
    </location>
</feature>
<feature type="domain" description="Peptidase M50" evidence="13">
    <location>
        <begin position="30"/>
        <end position="102"/>
    </location>
</feature>
<feature type="transmembrane region" description="Helical" evidence="12">
    <location>
        <begin position="152"/>
        <end position="173"/>
    </location>
</feature>
<dbReference type="Pfam" id="PF02163">
    <property type="entry name" value="Peptidase_M50"/>
    <property type="match status" value="2"/>
</dbReference>
<accession>A0A0F5ID19</accession>
<dbReference type="AlphaFoldDB" id="A0A0F5ID19"/>
<proteinExistence type="inferred from homology"/>
<evidence type="ECO:0000256" key="11">
    <source>
        <dbReference type="ARBA" id="ARBA00023136"/>
    </source>
</evidence>
<comment type="subcellular location">
    <subcellularLocation>
        <location evidence="2">Membrane</location>
        <topology evidence="2">Multi-pass membrane protein</topology>
    </subcellularLocation>
</comment>
<keyword evidence="6" id="KW-0479">Metal-binding</keyword>
<evidence type="ECO:0000313" key="15">
    <source>
        <dbReference type="Proteomes" id="UP000031563"/>
    </source>
</evidence>
<keyword evidence="7" id="KW-0378">Hydrolase</keyword>
<dbReference type="GO" id="GO:0046872">
    <property type="term" value="F:metal ion binding"/>
    <property type="evidence" value="ECO:0007669"/>
    <property type="project" value="UniProtKB-KW"/>
</dbReference>
<keyword evidence="8" id="KW-0862">Zinc</keyword>
<sequence length="283" mass="33013">MTSLMRKVHIHPLMWTVVAVCLLTGFFLHLLLVFLIIAIHEFGHVLAAKFFDWRIRKISFLPFGGVAEMDEHGNRPIKEEVFVVLAGPLQHVWLFAVAWLLSLAGWVPDHLYTLFFELNAAILLFNLLPVYPLDGGKILLLLLSWRKPYLFAFRWAILCSGFLLILLQAIVFLFFPFHLQAWALFAYLAWSLWRTWKEKRYAFMRFLLERHYGNKGEAASLKPLPALAGEPVLDVLERFQRNAKHIIYVTGERQFRLDENELLYAYFAEKRTNARLGDLLPID</sequence>
<keyword evidence="10" id="KW-0482">Metalloprotease</keyword>
<evidence type="ECO:0000256" key="10">
    <source>
        <dbReference type="ARBA" id="ARBA00023049"/>
    </source>
</evidence>
<evidence type="ECO:0000256" key="1">
    <source>
        <dbReference type="ARBA" id="ARBA00001947"/>
    </source>
</evidence>
<comment type="caution">
    <text evidence="14">The sequence shown here is derived from an EMBL/GenBank/DDBJ whole genome shotgun (WGS) entry which is preliminary data.</text>
</comment>
<dbReference type="STRING" id="1221996.QY95_01656"/>
<comment type="cofactor">
    <cofactor evidence="1">
        <name>Zn(2+)</name>
        <dbReference type="ChEBI" id="CHEBI:29105"/>
    </cofactor>
</comment>
<evidence type="ECO:0000256" key="2">
    <source>
        <dbReference type="ARBA" id="ARBA00004141"/>
    </source>
</evidence>
<feature type="transmembrane region" description="Helical" evidence="12">
    <location>
        <begin position="81"/>
        <end position="105"/>
    </location>
</feature>
<keyword evidence="15" id="KW-1185">Reference proteome</keyword>
<feature type="transmembrane region" description="Helical" evidence="12">
    <location>
        <begin position="12"/>
        <end position="39"/>
    </location>
</feature>
<dbReference type="GO" id="GO:0006508">
    <property type="term" value="P:proteolysis"/>
    <property type="evidence" value="ECO:0007669"/>
    <property type="project" value="UniProtKB-KW"/>
</dbReference>
<evidence type="ECO:0000256" key="4">
    <source>
        <dbReference type="ARBA" id="ARBA00022670"/>
    </source>
</evidence>
<name>A0A0F5ID19_BACTR</name>
<evidence type="ECO:0000256" key="12">
    <source>
        <dbReference type="SAM" id="Phobius"/>
    </source>
</evidence>
<evidence type="ECO:0000259" key="13">
    <source>
        <dbReference type="Pfam" id="PF02163"/>
    </source>
</evidence>